<feature type="region of interest" description="Disordered" evidence="1">
    <location>
        <begin position="144"/>
        <end position="164"/>
    </location>
</feature>
<dbReference type="AlphaFoldDB" id="A0A7H8QUF9"/>
<dbReference type="OrthoDB" id="2364732at2759"/>
<name>A0A7H8QUF9_TALRU</name>
<dbReference type="KEGG" id="trg:TRUGW13939_04549"/>
<reference evidence="3" key="1">
    <citation type="submission" date="2020-06" db="EMBL/GenBank/DDBJ databases">
        <title>A chromosome-scale genome assembly of Talaromyces rugulosus W13939.</title>
        <authorList>
            <person name="Wang B."/>
            <person name="Guo L."/>
            <person name="Ye K."/>
            <person name="Wang L."/>
        </authorList>
    </citation>
    <scope>NUCLEOTIDE SEQUENCE [LARGE SCALE GENOMIC DNA]</scope>
    <source>
        <strain evidence="3">W13939</strain>
    </source>
</reference>
<gene>
    <name evidence="2" type="ORF">TRUGW13939_04549</name>
</gene>
<dbReference type="Gene3D" id="3.40.50.300">
    <property type="entry name" value="P-loop containing nucleotide triphosphate hydrolases"/>
    <property type="match status" value="1"/>
</dbReference>
<accession>A0A7H8QUF9</accession>
<keyword evidence="3" id="KW-1185">Reference proteome</keyword>
<proteinExistence type="predicted"/>
<dbReference type="SUPFAM" id="SSF52540">
    <property type="entry name" value="P-loop containing nucleoside triphosphate hydrolases"/>
    <property type="match status" value="1"/>
</dbReference>
<dbReference type="Proteomes" id="UP000509510">
    <property type="component" value="Chromosome II"/>
</dbReference>
<feature type="compositionally biased region" description="Polar residues" evidence="1">
    <location>
        <begin position="153"/>
        <end position="162"/>
    </location>
</feature>
<protein>
    <submittedName>
        <fullName evidence="2">Uncharacterized protein</fullName>
    </submittedName>
</protein>
<dbReference type="InterPro" id="IPR027417">
    <property type="entry name" value="P-loop_NTPase"/>
</dbReference>
<dbReference type="EMBL" id="CP055899">
    <property type="protein sequence ID" value="QKX57436.1"/>
    <property type="molecule type" value="Genomic_DNA"/>
</dbReference>
<dbReference type="GeneID" id="55992050"/>
<evidence type="ECO:0000313" key="2">
    <source>
        <dbReference type="EMBL" id="QKX57436.1"/>
    </source>
</evidence>
<dbReference type="RefSeq" id="XP_035343614.1">
    <property type="nucleotide sequence ID" value="XM_035487721.1"/>
</dbReference>
<sequence length="525" mass="57676">MPLRLAPDGPRVRLTFGQCLFTGMFECPCTTGSVVANLKDLGPDSHCGNCGHAVSLHQEVDESPSGTPQPLLTLPWTKPETGDLLLFSTPPEPSISCKTDPASSPMIRLQQHHSVTGEASTSHQLPRNISLRQKLHRTGVDQYRDSFVGNTGRGSNPQTGTRGYSPFETASDPLPLVHGLQPDESHDIAPYICPRTETVSTIAGIVKTRGAVLIWGLPGSGKSTLGQLVFEHLSKQDTKAVFINDCLATKNGKLEESLAEFCQPSYPGTSSEDVLNGNFVFIIDEAHKSLQKLKRLIKIAINTGKGPKFCMLSDQGVCADRNSVFEMLPEISYLATHGACADNVGIFYSHSEFEQVVSSTTAKKLGYRLNEEAANHVFSLTAGHPLIVGSILRYIDMHHTGPVTPRRHLKRSVSLEGVVAVLHDDTRLFQYLGEKIYPGTFARQSNIALKVFQKLLSAPGGRISWNAEYTTTGKCFENGLVCHEIDANGEDTFKFPSPLHERWARWYHMIQPRVYEGELTPVFDP</sequence>
<evidence type="ECO:0000256" key="1">
    <source>
        <dbReference type="SAM" id="MobiDB-lite"/>
    </source>
</evidence>
<organism evidence="2 3">
    <name type="scientific">Talaromyces rugulosus</name>
    <name type="common">Penicillium rugulosum</name>
    <dbReference type="NCBI Taxonomy" id="121627"/>
    <lineage>
        <taxon>Eukaryota</taxon>
        <taxon>Fungi</taxon>
        <taxon>Dikarya</taxon>
        <taxon>Ascomycota</taxon>
        <taxon>Pezizomycotina</taxon>
        <taxon>Eurotiomycetes</taxon>
        <taxon>Eurotiomycetidae</taxon>
        <taxon>Eurotiales</taxon>
        <taxon>Trichocomaceae</taxon>
        <taxon>Talaromyces</taxon>
        <taxon>Talaromyces sect. Islandici</taxon>
    </lineage>
</organism>
<evidence type="ECO:0000313" key="3">
    <source>
        <dbReference type="Proteomes" id="UP000509510"/>
    </source>
</evidence>